<organism evidence="1 2">
    <name type="scientific">Pollutimonas subterranea</name>
    <dbReference type="NCBI Taxonomy" id="2045210"/>
    <lineage>
        <taxon>Bacteria</taxon>
        <taxon>Pseudomonadati</taxon>
        <taxon>Pseudomonadota</taxon>
        <taxon>Betaproteobacteria</taxon>
        <taxon>Burkholderiales</taxon>
        <taxon>Alcaligenaceae</taxon>
        <taxon>Pollutimonas</taxon>
    </lineage>
</organism>
<sequence>MAVDHYENFPVASLLLPRRLQAPVRNIYRFARSADDIADEGDATPDQRLQQLASYRDALRQIEAGALALPACDARAEVFMPLAQSIRQHELPMEPFFDLISAFEQDVATTRYESDTELLDYCRRSANPVGRLMLHLYQAATPPNLAQADAICTGLQLTNFWQDIAVDWQKGRIYLPRQKLNHYGVSEDHIARKLHTDAAWQALMQAQVQQARELLNSGLPLAHKLPGRLGLELKLVVHGGLRILERLNQLHYDVFFHRPTLTKRDWTLLLWRSLW</sequence>
<proteinExistence type="predicted"/>
<dbReference type="InterPro" id="IPR008949">
    <property type="entry name" value="Isoprenoid_synthase_dom_sf"/>
</dbReference>
<dbReference type="SFLD" id="SFLDG01018">
    <property type="entry name" value="Squalene/Phytoene_Synthase_Lik"/>
    <property type="match status" value="1"/>
</dbReference>
<dbReference type="Gene3D" id="1.10.600.10">
    <property type="entry name" value="Farnesyl Diphosphate Synthase"/>
    <property type="match status" value="1"/>
</dbReference>
<name>A0A2N4U820_9BURK</name>
<dbReference type="GO" id="GO:0051996">
    <property type="term" value="F:squalene synthase [NAD(P)H] activity"/>
    <property type="evidence" value="ECO:0007669"/>
    <property type="project" value="InterPro"/>
</dbReference>
<dbReference type="Proteomes" id="UP000234190">
    <property type="component" value="Unassembled WGS sequence"/>
</dbReference>
<comment type="caution">
    <text evidence="1">The sequence shown here is derived from an EMBL/GenBank/DDBJ whole genome shotgun (WGS) entry which is preliminary data.</text>
</comment>
<dbReference type="NCBIfam" id="TIGR03464">
    <property type="entry name" value="HpnC"/>
    <property type="match status" value="1"/>
</dbReference>
<dbReference type="InterPro" id="IPR002060">
    <property type="entry name" value="Squ/phyt_synthse"/>
</dbReference>
<evidence type="ECO:0000313" key="1">
    <source>
        <dbReference type="EMBL" id="PLC51165.1"/>
    </source>
</evidence>
<dbReference type="CDD" id="cd00683">
    <property type="entry name" value="Trans_IPPS_HH"/>
    <property type="match status" value="1"/>
</dbReference>
<dbReference type="Pfam" id="PF00494">
    <property type="entry name" value="SQS_PSY"/>
    <property type="match status" value="1"/>
</dbReference>
<dbReference type="SFLD" id="SFLDS00005">
    <property type="entry name" value="Isoprenoid_Synthase_Type_I"/>
    <property type="match status" value="1"/>
</dbReference>
<reference evidence="1 2" key="1">
    <citation type="submission" date="2017-10" db="EMBL/GenBank/DDBJ databases">
        <title>Two draft genome sequences of Pusillimonas sp. strains isolated from a nitrate- and radionuclide-contaminated groundwater in Russia.</title>
        <authorList>
            <person name="Grouzdev D.S."/>
            <person name="Tourova T.P."/>
            <person name="Goeva M.A."/>
            <person name="Babich T.L."/>
            <person name="Sokolova D.S."/>
            <person name="Abdullin R."/>
            <person name="Poltaraus A.B."/>
            <person name="Toshchakov S.V."/>
            <person name="Nazina T.N."/>
        </authorList>
    </citation>
    <scope>NUCLEOTIDE SEQUENCE [LARGE SCALE GENOMIC DNA]</scope>
    <source>
        <strain evidence="1 2">JR1/69-3-13</strain>
    </source>
</reference>
<protein>
    <submittedName>
        <fullName evidence="1">Squalene synthase HpnC</fullName>
    </submittedName>
</protein>
<dbReference type="RefSeq" id="WP_102072483.1">
    <property type="nucleotide sequence ID" value="NZ_PDNW01000002.1"/>
</dbReference>
<dbReference type="EMBL" id="PDNW01000002">
    <property type="protein sequence ID" value="PLC51165.1"/>
    <property type="molecule type" value="Genomic_DNA"/>
</dbReference>
<dbReference type="GO" id="GO:0016114">
    <property type="term" value="P:terpenoid biosynthetic process"/>
    <property type="evidence" value="ECO:0007669"/>
    <property type="project" value="UniProtKB-ARBA"/>
</dbReference>
<dbReference type="InterPro" id="IPR017827">
    <property type="entry name" value="HSQ_synthase_HpnC"/>
</dbReference>
<dbReference type="OrthoDB" id="9807580at2"/>
<dbReference type="SFLD" id="SFLDG01212">
    <property type="entry name" value="Phytoene_synthase_like"/>
    <property type="match status" value="1"/>
</dbReference>
<evidence type="ECO:0000313" key="2">
    <source>
        <dbReference type="Proteomes" id="UP000234190"/>
    </source>
</evidence>
<accession>A0A2N4U820</accession>
<dbReference type="GO" id="GO:0004311">
    <property type="term" value="F:geranylgeranyl diphosphate synthase activity"/>
    <property type="evidence" value="ECO:0007669"/>
    <property type="project" value="InterPro"/>
</dbReference>
<gene>
    <name evidence="1" type="primary">hpnC</name>
    <name evidence="1" type="ORF">CR159_02720</name>
</gene>
<dbReference type="InterPro" id="IPR044843">
    <property type="entry name" value="Trans_IPPS_bact-type"/>
</dbReference>
<dbReference type="AlphaFoldDB" id="A0A2N4U820"/>
<keyword evidence="2" id="KW-1185">Reference proteome</keyword>
<dbReference type="InterPro" id="IPR033904">
    <property type="entry name" value="Trans_IPPS_HH"/>
</dbReference>
<dbReference type="PANTHER" id="PTHR31480">
    <property type="entry name" value="BIFUNCTIONAL LYCOPENE CYCLASE/PHYTOENE SYNTHASE"/>
    <property type="match status" value="1"/>
</dbReference>
<dbReference type="SUPFAM" id="SSF48576">
    <property type="entry name" value="Terpenoid synthases"/>
    <property type="match status" value="1"/>
</dbReference>